<protein>
    <submittedName>
        <fullName evidence="1">Uncharacterized protein</fullName>
    </submittedName>
</protein>
<dbReference type="PROSITE" id="PS51257">
    <property type="entry name" value="PROKAR_LIPOPROTEIN"/>
    <property type="match status" value="1"/>
</dbReference>
<evidence type="ECO:0000313" key="2">
    <source>
        <dbReference type="Proteomes" id="UP000625976"/>
    </source>
</evidence>
<keyword evidence="2" id="KW-1185">Reference proteome</keyword>
<gene>
    <name evidence="1" type="ORF">GCM10010976_26210</name>
</gene>
<dbReference type="Proteomes" id="UP000625976">
    <property type="component" value="Unassembled WGS sequence"/>
</dbReference>
<proteinExistence type="predicted"/>
<dbReference type="EMBL" id="BMFQ01000003">
    <property type="protein sequence ID" value="GGG54006.1"/>
    <property type="molecule type" value="Genomic_DNA"/>
</dbReference>
<dbReference type="RefSeq" id="WP_188465594.1">
    <property type="nucleotide sequence ID" value="NZ_BMFQ01000003.1"/>
</dbReference>
<name>A0A917GR42_9FLAO</name>
<organism evidence="1 2">
    <name type="scientific">Bizionia arctica</name>
    <dbReference type="NCBI Taxonomy" id="1495645"/>
    <lineage>
        <taxon>Bacteria</taxon>
        <taxon>Pseudomonadati</taxon>
        <taxon>Bacteroidota</taxon>
        <taxon>Flavobacteriia</taxon>
        <taxon>Flavobacteriales</taxon>
        <taxon>Flavobacteriaceae</taxon>
        <taxon>Bizionia</taxon>
    </lineage>
</organism>
<accession>A0A917GR42</accession>
<reference evidence="1" key="1">
    <citation type="journal article" date="2014" name="Int. J. Syst. Evol. Microbiol.">
        <title>Complete genome sequence of Corynebacterium casei LMG S-19264T (=DSM 44701T), isolated from a smear-ripened cheese.</title>
        <authorList>
            <consortium name="US DOE Joint Genome Institute (JGI-PGF)"/>
            <person name="Walter F."/>
            <person name="Albersmeier A."/>
            <person name="Kalinowski J."/>
            <person name="Ruckert C."/>
        </authorList>
    </citation>
    <scope>NUCLEOTIDE SEQUENCE</scope>
    <source>
        <strain evidence="1">CGMCC 1.12751</strain>
    </source>
</reference>
<reference evidence="1" key="2">
    <citation type="submission" date="2020-09" db="EMBL/GenBank/DDBJ databases">
        <authorList>
            <person name="Sun Q."/>
            <person name="Zhou Y."/>
        </authorList>
    </citation>
    <scope>NUCLEOTIDE SEQUENCE</scope>
    <source>
        <strain evidence="1">CGMCC 1.12751</strain>
    </source>
</reference>
<evidence type="ECO:0000313" key="1">
    <source>
        <dbReference type="EMBL" id="GGG54006.1"/>
    </source>
</evidence>
<dbReference type="AlphaFoldDB" id="A0A917GR42"/>
<comment type="caution">
    <text evidence="1">The sequence shown here is derived from an EMBL/GenBank/DDBJ whole genome shotgun (WGS) entry which is preliminary data.</text>
</comment>
<sequence>MKFPFKSIAFITFSVLAIFLISCKSDDDSIVDECEEAVCPHVVITIDVYIIDENQDPVALDSYEVIDIENGEVLTTPMSPANFEYYQQLGEYPLITGPMVNGQEKDLLFKGFINDIEVISSSYKVGRDCCFVNLISGDTNLVLQ</sequence>